<sequence length="158" mass="17788">MFIAGVDAVSLLNSCSMAMRIEIGRDSLRVWTGLSWFKMQKYPASQPARLWKLNDGRLKWLTGTHGLRPVVAARKSVRLSASQRRQLIERFAPGVPVYRQRFQPVCNLATAEKFCRVLRACCVFEEQWRRPFDAGAGCDQTTFGGICHGKTGWVPPTG</sequence>
<dbReference type="Proteomes" id="UP001387215">
    <property type="component" value="Unassembled WGS sequence"/>
</dbReference>
<reference evidence="1 2" key="1">
    <citation type="submission" date="2024-02" db="EMBL/GenBank/DDBJ databases">
        <title>Lysobacter Genome Sequencing and Mining.</title>
        <authorList>
            <person name="Bierman J."/>
            <person name="Walker M.C."/>
        </authorList>
    </citation>
    <scope>NUCLEOTIDE SEQUENCE [LARGE SCALE GENOMIC DNA]</scope>
    <source>
        <strain evidence="1 2">PB6250</strain>
    </source>
</reference>
<keyword evidence="2" id="KW-1185">Reference proteome</keyword>
<comment type="caution">
    <text evidence="1">The sequence shown here is derived from an EMBL/GenBank/DDBJ whole genome shotgun (WGS) entry which is preliminary data.</text>
</comment>
<dbReference type="EMBL" id="JBANDL010000002">
    <property type="protein sequence ID" value="MEI2456154.1"/>
    <property type="molecule type" value="Genomic_DNA"/>
</dbReference>
<evidence type="ECO:0000313" key="1">
    <source>
        <dbReference type="EMBL" id="MEI2456154.1"/>
    </source>
</evidence>
<protein>
    <submittedName>
        <fullName evidence="1">Uncharacterized protein</fullName>
    </submittedName>
</protein>
<evidence type="ECO:0000313" key="2">
    <source>
        <dbReference type="Proteomes" id="UP001387215"/>
    </source>
</evidence>
<dbReference type="RefSeq" id="WP_336132305.1">
    <property type="nucleotide sequence ID" value="NZ_JBANDL010000002.1"/>
</dbReference>
<accession>A0ABU8D5Y8</accession>
<gene>
    <name evidence="1" type="ORF">V2J18_15935</name>
</gene>
<organism evidence="1 2">
    <name type="scientific">Lysobacter firmicutimachus</name>
    <dbReference type="NCBI Taxonomy" id="1792846"/>
    <lineage>
        <taxon>Bacteria</taxon>
        <taxon>Pseudomonadati</taxon>
        <taxon>Pseudomonadota</taxon>
        <taxon>Gammaproteobacteria</taxon>
        <taxon>Lysobacterales</taxon>
        <taxon>Lysobacteraceae</taxon>
        <taxon>Lysobacter</taxon>
    </lineage>
</organism>
<name>A0ABU8D5Y8_9GAMM</name>
<proteinExistence type="predicted"/>